<dbReference type="RefSeq" id="WP_194020191.1">
    <property type="nucleotide sequence ID" value="NZ_JADEVV010000035.1"/>
</dbReference>
<dbReference type="Pfam" id="PF14234">
    <property type="entry name" value="DUF4336"/>
    <property type="match status" value="1"/>
</dbReference>
<sequence>MTMRQSLSRSSQPSPSQTWPYWYLVPIYPYSQRQTLLRELVPDTIWVLEQVQGIFYVVVPIRMTVVRLNTGGLLVYSPIAPTEECLQLLGQLTAKYGPVKYIILPTISGLEHKANVPFLARHCPEATVYVAPGQWSFPLNLPLSWLGFPVGRTKILPADSAETPFAGEFDYAYLGPLDLRLGKFGEVAFFHWPSHTLLVTDTLLVLSENPPPVLALDPTPLIFHARDKAGDRPEDTTANRAKGWQRICLFSLYFQASTLEVPNWNQVLQEAKQVGDRRRENYFGLYPFQWRGDWQNTFQALWGGGKVRVAPILQELILNREPEVVWQWVEKIASWPVETLIPCHFSAPVATNGEQIRQAFSFLQQSTTNNGELLPQEDRQILQRIDQFLMRWRITPPPASKRE</sequence>
<organism evidence="1 2">
    <name type="scientific">Synechocystis salina LEGE 00031</name>
    <dbReference type="NCBI Taxonomy" id="1828736"/>
    <lineage>
        <taxon>Bacteria</taxon>
        <taxon>Bacillati</taxon>
        <taxon>Cyanobacteriota</taxon>
        <taxon>Cyanophyceae</taxon>
        <taxon>Synechococcales</taxon>
        <taxon>Merismopediaceae</taxon>
        <taxon>Synechocystis</taxon>
    </lineage>
</organism>
<evidence type="ECO:0000313" key="2">
    <source>
        <dbReference type="Proteomes" id="UP000658720"/>
    </source>
</evidence>
<keyword evidence="2" id="KW-1185">Reference proteome</keyword>
<gene>
    <name evidence="1" type="ORF">IQ217_12510</name>
</gene>
<dbReference type="InterPro" id="IPR036866">
    <property type="entry name" value="RibonucZ/Hydroxyglut_hydro"/>
</dbReference>
<comment type="caution">
    <text evidence="1">The sequence shown here is derived from an EMBL/GenBank/DDBJ whole genome shotgun (WGS) entry which is preliminary data.</text>
</comment>
<dbReference type="SUPFAM" id="SSF56281">
    <property type="entry name" value="Metallo-hydrolase/oxidoreductase"/>
    <property type="match status" value="1"/>
</dbReference>
<proteinExistence type="predicted"/>
<dbReference type="Proteomes" id="UP000658720">
    <property type="component" value="Unassembled WGS sequence"/>
</dbReference>
<dbReference type="InterPro" id="IPR025638">
    <property type="entry name" value="DUF4336"/>
</dbReference>
<protein>
    <submittedName>
        <fullName evidence="1">DUF4336 domain-containing protein</fullName>
    </submittedName>
</protein>
<evidence type="ECO:0000313" key="1">
    <source>
        <dbReference type="EMBL" id="MBE9254643.1"/>
    </source>
</evidence>
<accession>A0ABR9VUS3</accession>
<dbReference type="EMBL" id="JADEVV010000035">
    <property type="protein sequence ID" value="MBE9254643.1"/>
    <property type="molecule type" value="Genomic_DNA"/>
</dbReference>
<dbReference type="PANTHER" id="PTHR33835:SF2">
    <property type="entry name" value="LYSINE-TRNA LIGASE"/>
    <property type="match status" value="1"/>
</dbReference>
<name>A0ABR9VUS3_9SYNC</name>
<dbReference type="PANTHER" id="PTHR33835">
    <property type="entry name" value="YALI0C07656P"/>
    <property type="match status" value="1"/>
</dbReference>
<reference evidence="1 2" key="1">
    <citation type="submission" date="2020-10" db="EMBL/GenBank/DDBJ databases">
        <authorList>
            <person name="Castelo-Branco R."/>
            <person name="Eusebio N."/>
            <person name="Adriana R."/>
            <person name="Vieira A."/>
            <person name="Brugerolle De Fraissinette N."/>
            <person name="Rezende De Castro R."/>
            <person name="Schneider M.P."/>
            <person name="Vasconcelos V."/>
            <person name="Leao P.N."/>
        </authorList>
    </citation>
    <scope>NUCLEOTIDE SEQUENCE [LARGE SCALE GENOMIC DNA]</scope>
    <source>
        <strain evidence="1 2">LEGE 00031</strain>
    </source>
</reference>